<name>A0AAD7I3R6_9AGAR</name>
<evidence type="ECO:0000313" key="3">
    <source>
        <dbReference type="Proteomes" id="UP001215280"/>
    </source>
</evidence>
<protein>
    <submittedName>
        <fullName evidence="2">Uncharacterized protein</fullName>
    </submittedName>
</protein>
<gene>
    <name evidence="2" type="ORF">DFH07DRAFT_844805</name>
</gene>
<comment type="caution">
    <text evidence="2">The sequence shown here is derived from an EMBL/GenBank/DDBJ whole genome shotgun (WGS) entry which is preliminary data.</text>
</comment>
<accession>A0AAD7I3R6</accession>
<reference evidence="2" key="1">
    <citation type="submission" date="2023-03" db="EMBL/GenBank/DDBJ databases">
        <title>Massive genome expansion in bonnet fungi (Mycena s.s.) driven by repeated elements and novel gene families across ecological guilds.</title>
        <authorList>
            <consortium name="Lawrence Berkeley National Laboratory"/>
            <person name="Harder C.B."/>
            <person name="Miyauchi S."/>
            <person name="Viragh M."/>
            <person name="Kuo A."/>
            <person name="Thoen E."/>
            <person name="Andreopoulos B."/>
            <person name="Lu D."/>
            <person name="Skrede I."/>
            <person name="Drula E."/>
            <person name="Henrissat B."/>
            <person name="Morin E."/>
            <person name="Kohler A."/>
            <person name="Barry K."/>
            <person name="LaButti K."/>
            <person name="Morin E."/>
            <person name="Salamov A."/>
            <person name="Lipzen A."/>
            <person name="Mereny Z."/>
            <person name="Hegedus B."/>
            <person name="Baldrian P."/>
            <person name="Stursova M."/>
            <person name="Weitz H."/>
            <person name="Taylor A."/>
            <person name="Grigoriev I.V."/>
            <person name="Nagy L.G."/>
            <person name="Martin F."/>
            <person name="Kauserud H."/>
        </authorList>
    </citation>
    <scope>NUCLEOTIDE SEQUENCE</scope>
    <source>
        <strain evidence="2">CBHHK188m</strain>
    </source>
</reference>
<dbReference type="EMBL" id="JARJLG010000161">
    <property type="protein sequence ID" value="KAJ7734487.1"/>
    <property type="molecule type" value="Genomic_DNA"/>
</dbReference>
<organism evidence="2 3">
    <name type="scientific">Mycena maculata</name>
    <dbReference type="NCBI Taxonomy" id="230809"/>
    <lineage>
        <taxon>Eukaryota</taxon>
        <taxon>Fungi</taxon>
        <taxon>Dikarya</taxon>
        <taxon>Basidiomycota</taxon>
        <taxon>Agaricomycotina</taxon>
        <taxon>Agaricomycetes</taxon>
        <taxon>Agaricomycetidae</taxon>
        <taxon>Agaricales</taxon>
        <taxon>Marasmiineae</taxon>
        <taxon>Mycenaceae</taxon>
        <taxon>Mycena</taxon>
    </lineage>
</organism>
<dbReference type="AlphaFoldDB" id="A0AAD7I3R6"/>
<proteinExistence type="predicted"/>
<sequence>MPSLPQPPEKTSLNKRPKMSATESRRRHALAQARYWERNLESTRKQSQLGMVKLREKRSTRKGGTQLARLERREMDADYRERVRQRNFVNKFGLSPYYNYYLPTLKRLGIAHLPGVSWAWENEEMKKVLPNPAQLEKVKNLLTDALAVRGGGK</sequence>
<feature type="region of interest" description="Disordered" evidence="1">
    <location>
        <begin position="1"/>
        <end position="28"/>
    </location>
</feature>
<dbReference type="Proteomes" id="UP001215280">
    <property type="component" value="Unassembled WGS sequence"/>
</dbReference>
<evidence type="ECO:0000313" key="2">
    <source>
        <dbReference type="EMBL" id="KAJ7734487.1"/>
    </source>
</evidence>
<evidence type="ECO:0000256" key="1">
    <source>
        <dbReference type="SAM" id="MobiDB-lite"/>
    </source>
</evidence>
<keyword evidence="3" id="KW-1185">Reference proteome</keyword>